<reference evidence="11 12" key="1">
    <citation type="journal article" date="2015" name="Fungal Genet. Biol.">
        <title>Evolution of novel wood decay mechanisms in Agaricales revealed by the genome sequences of Fistulina hepatica and Cylindrobasidium torrendii.</title>
        <authorList>
            <person name="Floudas D."/>
            <person name="Held B.W."/>
            <person name="Riley R."/>
            <person name="Nagy L.G."/>
            <person name="Koehler G."/>
            <person name="Ransdell A.S."/>
            <person name="Younus H."/>
            <person name="Chow J."/>
            <person name="Chiniquy J."/>
            <person name="Lipzen A."/>
            <person name="Tritt A."/>
            <person name="Sun H."/>
            <person name="Haridas S."/>
            <person name="LaButti K."/>
            <person name="Ohm R.A."/>
            <person name="Kues U."/>
            <person name="Blanchette R.A."/>
            <person name="Grigoriev I.V."/>
            <person name="Minto R.E."/>
            <person name="Hibbett D.S."/>
        </authorList>
    </citation>
    <scope>NUCLEOTIDE SEQUENCE [LARGE SCALE GENOMIC DNA]</scope>
    <source>
        <strain evidence="11 12">ATCC 64428</strain>
    </source>
</reference>
<gene>
    <name evidence="11" type="ORF">FISHEDRAFT_42829</name>
</gene>
<dbReference type="Proteomes" id="UP000054144">
    <property type="component" value="Unassembled WGS sequence"/>
</dbReference>
<feature type="compositionally biased region" description="Pro residues" evidence="9">
    <location>
        <begin position="417"/>
        <end position="426"/>
    </location>
</feature>
<dbReference type="GO" id="GO:0005524">
    <property type="term" value="F:ATP binding"/>
    <property type="evidence" value="ECO:0007669"/>
    <property type="project" value="UniProtKB-KW"/>
</dbReference>
<evidence type="ECO:0000256" key="5">
    <source>
        <dbReference type="ARBA" id="ARBA00022777"/>
    </source>
</evidence>
<dbReference type="InterPro" id="IPR051334">
    <property type="entry name" value="SRPK"/>
</dbReference>
<organism evidence="11 12">
    <name type="scientific">Fistulina hepatica ATCC 64428</name>
    <dbReference type="NCBI Taxonomy" id="1128425"/>
    <lineage>
        <taxon>Eukaryota</taxon>
        <taxon>Fungi</taxon>
        <taxon>Dikarya</taxon>
        <taxon>Basidiomycota</taxon>
        <taxon>Agaricomycotina</taxon>
        <taxon>Agaricomycetes</taxon>
        <taxon>Agaricomycetidae</taxon>
        <taxon>Agaricales</taxon>
        <taxon>Fistulinaceae</taxon>
        <taxon>Fistulina</taxon>
    </lineage>
</organism>
<evidence type="ECO:0000256" key="3">
    <source>
        <dbReference type="ARBA" id="ARBA00022679"/>
    </source>
</evidence>
<dbReference type="SMART" id="SM00220">
    <property type="entry name" value="S_TKc"/>
    <property type="match status" value="1"/>
</dbReference>
<dbReference type="InterPro" id="IPR011009">
    <property type="entry name" value="Kinase-like_dom_sf"/>
</dbReference>
<evidence type="ECO:0000256" key="7">
    <source>
        <dbReference type="ARBA" id="ARBA00047899"/>
    </source>
</evidence>
<evidence type="ECO:0000256" key="4">
    <source>
        <dbReference type="ARBA" id="ARBA00022741"/>
    </source>
</evidence>
<proteinExistence type="predicted"/>
<dbReference type="PANTHER" id="PTHR47634">
    <property type="entry name" value="PROTEIN KINASE DOMAIN-CONTAINING PROTEIN-RELATED"/>
    <property type="match status" value="1"/>
</dbReference>
<name>A0A0D7ADB2_9AGAR</name>
<feature type="domain" description="Protein kinase" evidence="10">
    <location>
        <begin position="32"/>
        <end position="399"/>
    </location>
</feature>
<dbReference type="InterPro" id="IPR000719">
    <property type="entry name" value="Prot_kinase_dom"/>
</dbReference>
<comment type="catalytic activity">
    <reaction evidence="7">
        <text>L-threonyl-[protein] + ATP = O-phospho-L-threonyl-[protein] + ADP + H(+)</text>
        <dbReference type="Rhea" id="RHEA:46608"/>
        <dbReference type="Rhea" id="RHEA-COMP:11060"/>
        <dbReference type="Rhea" id="RHEA-COMP:11605"/>
        <dbReference type="ChEBI" id="CHEBI:15378"/>
        <dbReference type="ChEBI" id="CHEBI:30013"/>
        <dbReference type="ChEBI" id="CHEBI:30616"/>
        <dbReference type="ChEBI" id="CHEBI:61977"/>
        <dbReference type="ChEBI" id="CHEBI:456216"/>
        <dbReference type="EC" id="2.7.11.1"/>
    </reaction>
</comment>
<evidence type="ECO:0000259" key="10">
    <source>
        <dbReference type="PROSITE" id="PS50011"/>
    </source>
</evidence>
<evidence type="ECO:0000256" key="9">
    <source>
        <dbReference type="SAM" id="MobiDB-lite"/>
    </source>
</evidence>
<keyword evidence="6" id="KW-0067">ATP-binding</keyword>
<keyword evidence="12" id="KW-1185">Reference proteome</keyword>
<dbReference type="GO" id="GO:0004674">
    <property type="term" value="F:protein serine/threonine kinase activity"/>
    <property type="evidence" value="ECO:0007669"/>
    <property type="project" value="UniProtKB-KW"/>
</dbReference>
<evidence type="ECO:0000313" key="11">
    <source>
        <dbReference type="EMBL" id="KIY48695.1"/>
    </source>
</evidence>
<accession>A0A0D7ADB2</accession>
<dbReference type="PROSITE" id="PS50011">
    <property type="entry name" value="PROTEIN_KINASE_DOM"/>
    <property type="match status" value="1"/>
</dbReference>
<evidence type="ECO:0000256" key="8">
    <source>
        <dbReference type="ARBA" id="ARBA00048679"/>
    </source>
</evidence>
<comment type="catalytic activity">
    <reaction evidence="8">
        <text>L-seryl-[protein] + ATP = O-phospho-L-seryl-[protein] + ADP + H(+)</text>
        <dbReference type="Rhea" id="RHEA:17989"/>
        <dbReference type="Rhea" id="RHEA-COMP:9863"/>
        <dbReference type="Rhea" id="RHEA-COMP:11604"/>
        <dbReference type="ChEBI" id="CHEBI:15378"/>
        <dbReference type="ChEBI" id="CHEBI:29999"/>
        <dbReference type="ChEBI" id="CHEBI:30616"/>
        <dbReference type="ChEBI" id="CHEBI:83421"/>
        <dbReference type="ChEBI" id="CHEBI:456216"/>
        <dbReference type="EC" id="2.7.11.1"/>
    </reaction>
</comment>
<dbReference type="PANTHER" id="PTHR47634:SF9">
    <property type="entry name" value="PROTEIN KINASE DOMAIN-CONTAINING PROTEIN-RELATED"/>
    <property type="match status" value="1"/>
</dbReference>
<dbReference type="Pfam" id="PF00069">
    <property type="entry name" value="Pkinase"/>
    <property type="match status" value="1"/>
</dbReference>
<evidence type="ECO:0000256" key="1">
    <source>
        <dbReference type="ARBA" id="ARBA00012513"/>
    </source>
</evidence>
<protein>
    <recommendedName>
        <fullName evidence="1">non-specific serine/threonine protein kinase</fullName>
        <ecNumber evidence="1">2.7.11.1</ecNumber>
    </recommendedName>
</protein>
<keyword evidence="4" id="KW-0547">Nucleotide-binding</keyword>
<evidence type="ECO:0000256" key="6">
    <source>
        <dbReference type="ARBA" id="ARBA00022840"/>
    </source>
</evidence>
<evidence type="ECO:0000313" key="12">
    <source>
        <dbReference type="Proteomes" id="UP000054144"/>
    </source>
</evidence>
<keyword evidence="3" id="KW-0808">Transferase</keyword>
<dbReference type="GO" id="GO:0000245">
    <property type="term" value="P:spliceosomal complex assembly"/>
    <property type="evidence" value="ECO:0007669"/>
    <property type="project" value="TreeGrafter"/>
</dbReference>
<evidence type="ECO:0000256" key="2">
    <source>
        <dbReference type="ARBA" id="ARBA00022527"/>
    </source>
</evidence>
<dbReference type="GO" id="GO:0050684">
    <property type="term" value="P:regulation of mRNA processing"/>
    <property type="evidence" value="ECO:0007669"/>
    <property type="project" value="TreeGrafter"/>
</dbReference>
<feature type="region of interest" description="Disordered" evidence="9">
    <location>
        <begin position="406"/>
        <end position="426"/>
    </location>
</feature>
<dbReference type="AlphaFoldDB" id="A0A0D7ADB2"/>
<dbReference type="SUPFAM" id="SSF56112">
    <property type="entry name" value="Protein kinase-like (PK-like)"/>
    <property type="match status" value="1"/>
</dbReference>
<dbReference type="OrthoDB" id="5979581at2759"/>
<keyword evidence="2" id="KW-0723">Serine/threonine-protein kinase</keyword>
<dbReference type="Gene3D" id="1.10.510.10">
    <property type="entry name" value="Transferase(Phosphotransferase) domain 1"/>
    <property type="match status" value="1"/>
</dbReference>
<keyword evidence="5 11" id="KW-0418">Kinase</keyword>
<sequence>MKFPEENLLAAAAQTDSFFITKPGALLKADRYKIIRKLGRGRFSNMFLVEDLQSTDLSFKYLAAKMLSIDSTFVLRHGVIHELNFLQAVVEYSHGWQEPFLPILHDHFAQRGPHGVHYCLITRPHRSDVNGFHASAPTGRLAVHIVKPIIANVVDALKVLHACHIIHANVKADNVLFVGPDTAEIEEAIANEPPRIEGSFEFEGKEYPILRSQPFEPKISWDASPFIAETIMVLLSDLGAGTSSSRPKPPGDIGAFALRAPENIICAEIGKEIDVWALGCMAYELLAGEVLFRPQPIKGLTADESLLLLQITLTGETLDKTLVEQSQAKEQYFDAEGGRAVLIFFTPDDAQMRHGSRQLRETQDARHWIDAAAGFIQDCLRLNPSDRPTADQLELHRWLETAFMGGDDEERPVSTVPIPPLPQPTL</sequence>
<dbReference type="EC" id="2.7.11.1" evidence="1"/>
<dbReference type="Gene3D" id="3.30.200.20">
    <property type="entry name" value="Phosphorylase Kinase, domain 1"/>
    <property type="match status" value="1"/>
</dbReference>
<dbReference type="EMBL" id="KN881822">
    <property type="protein sequence ID" value="KIY48695.1"/>
    <property type="molecule type" value="Genomic_DNA"/>
</dbReference>